<sequence length="415" mass="44931">MNHFNYRRGALHAEDVPLAAIADAVGTPTYVYSAATLTRHFQVVTEAFSAYSRPHLICYSVKANSTLAVLRLFAEQGSGFDIVSGGELARVRQAGGDVAKAVFAGVGKTPEEMEQALDAGILMFNVESAEELEVLDAVGRRLKRRAPFALRVNPDVDARTHRYIATGLKTSKFGVPFEEAVALYARARKMKGLKAVGLDCHIGSQLTQASPMRAALSKVAGLYSELREQGHPLEYLDIGGGLGITYADETPPSPQEYASTVLKAVEGTGATLILEPGRVLVGNAGVLLTRVLYRKQTPTKQFVVVDVGMNDLIRPALYEAHHALQPVVKRRGKAVEVDVVGPVCESSDVLARARPLVLPGQGELYAVMSAGAYGMSMASNYNSRARPAEVMVNGEAWRVVREREKPEDLWRGERA</sequence>
<dbReference type="PROSITE" id="PS00879">
    <property type="entry name" value="ODR_DC_2_2"/>
    <property type="match status" value="1"/>
</dbReference>
<dbReference type="PRINTS" id="PR01181">
    <property type="entry name" value="DAPDCRBXLASE"/>
</dbReference>
<feature type="binding site" evidence="5">
    <location>
        <position position="345"/>
    </location>
    <ligand>
        <name>substrate</name>
    </ligand>
</feature>
<comment type="catalytic activity">
    <reaction evidence="5 7">
        <text>meso-2,6-diaminopimelate + H(+) = L-lysine + CO2</text>
        <dbReference type="Rhea" id="RHEA:15101"/>
        <dbReference type="ChEBI" id="CHEBI:15378"/>
        <dbReference type="ChEBI" id="CHEBI:16526"/>
        <dbReference type="ChEBI" id="CHEBI:32551"/>
        <dbReference type="ChEBI" id="CHEBI:57791"/>
        <dbReference type="EC" id="4.1.1.20"/>
    </reaction>
</comment>
<feature type="binding site" evidence="5">
    <location>
        <position position="278"/>
    </location>
    <ligand>
        <name>substrate</name>
    </ligand>
</feature>
<dbReference type="Proteomes" id="UP001291309">
    <property type="component" value="Unassembled WGS sequence"/>
</dbReference>
<keyword evidence="3 5" id="KW-0663">Pyridoxal phosphate</keyword>
<dbReference type="Gene3D" id="2.40.37.10">
    <property type="entry name" value="Lyase, Ornithine Decarboxylase, Chain A, domain 1"/>
    <property type="match status" value="1"/>
</dbReference>
<evidence type="ECO:0000256" key="4">
    <source>
        <dbReference type="ARBA" id="ARBA00023239"/>
    </source>
</evidence>
<evidence type="ECO:0000259" key="8">
    <source>
        <dbReference type="Pfam" id="PF00278"/>
    </source>
</evidence>
<keyword evidence="11" id="KW-1185">Reference proteome</keyword>
<keyword evidence="5" id="KW-0028">Amino-acid biosynthesis</keyword>
<dbReference type="PRINTS" id="PR01179">
    <property type="entry name" value="ODADCRBXLASE"/>
</dbReference>
<gene>
    <name evidence="5 10" type="primary">lysA</name>
    <name evidence="10" type="ORF">SYV04_36520</name>
</gene>
<dbReference type="SUPFAM" id="SSF50621">
    <property type="entry name" value="Alanine racemase C-terminal domain-like"/>
    <property type="match status" value="1"/>
</dbReference>
<protein>
    <recommendedName>
        <fullName evidence="5 6">Diaminopimelate decarboxylase</fullName>
        <shortName evidence="5">DAP decarboxylase</shortName>
        <shortName evidence="5">DAPDC</shortName>
        <ecNumber evidence="5 6">4.1.1.20</ecNumber>
    </recommendedName>
</protein>
<dbReference type="InterPro" id="IPR002986">
    <property type="entry name" value="DAP_deCOOHase_LysA"/>
</dbReference>
<dbReference type="Gene3D" id="3.20.20.10">
    <property type="entry name" value="Alanine racemase"/>
    <property type="match status" value="1"/>
</dbReference>
<evidence type="ECO:0000259" key="9">
    <source>
        <dbReference type="Pfam" id="PF02784"/>
    </source>
</evidence>
<evidence type="ECO:0000256" key="6">
    <source>
        <dbReference type="NCBIfam" id="TIGR01048"/>
    </source>
</evidence>
<dbReference type="EMBL" id="JAXIVS010000017">
    <property type="protein sequence ID" value="MDY7231950.1"/>
    <property type="molecule type" value="Genomic_DNA"/>
</dbReference>
<dbReference type="HAMAP" id="MF_02120">
    <property type="entry name" value="LysA"/>
    <property type="match status" value="1"/>
</dbReference>
<dbReference type="GO" id="GO:0008836">
    <property type="term" value="F:diaminopimelate decarboxylase activity"/>
    <property type="evidence" value="ECO:0007669"/>
    <property type="project" value="UniProtKB-EC"/>
</dbReference>
<feature type="binding site" evidence="5">
    <location>
        <position position="318"/>
    </location>
    <ligand>
        <name>substrate</name>
    </ligand>
</feature>
<dbReference type="InterPro" id="IPR022657">
    <property type="entry name" value="De-COase2_CS"/>
</dbReference>
<feature type="domain" description="Orn/DAP/Arg decarboxylase 2 N-terminal" evidence="9">
    <location>
        <begin position="36"/>
        <end position="281"/>
    </location>
</feature>
<feature type="binding site" evidence="5">
    <location>
        <position position="241"/>
    </location>
    <ligand>
        <name>pyridoxal 5'-phosphate</name>
        <dbReference type="ChEBI" id="CHEBI:597326"/>
    </ligand>
</feature>
<proteinExistence type="inferred from homology"/>
<dbReference type="RefSeq" id="WP_321550665.1">
    <property type="nucleotide sequence ID" value="NZ_JAXIVS010000017.1"/>
</dbReference>
<comment type="function">
    <text evidence="5">Specifically catalyzes the decarboxylation of meso-diaminopimelate (meso-DAP) to L-lysine.</text>
</comment>
<keyword evidence="5 7" id="KW-0457">Lysine biosynthesis</keyword>
<dbReference type="Pfam" id="PF00278">
    <property type="entry name" value="Orn_DAP_Arg_deC"/>
    <property type="match status" value="1"/>
</dbReference>
<dbReference type="InterPro" id="IPR009006">
    <property type="entry name" value="Ala_racemase/Decarboxylase_C"/>
</dbReference>
<dbReference type="InterPro" id="IPR029066">
    <property type="entry name" value="PLP-binding_barrel"/>
</dbReference>
<comment type="subunit">
    <text evidence="5">Homodimer.</text>
</comment>
<comment type="caution">
    <text evidence="10">The sequence shown here is derived from an EMBL/GenBank/DDBJ whole genome shotgun (WGS) entry which is preliminary data.</text>
</comment>
<dbReference type="InterPro" id="IPR022644">
    <property type="entry name" value="De-COase2_N"/>
</dbReference>
<keyword evidence="2 5" id="KW-0210">Decarboxylase</keyword>
<dbReference type="Pfam" id="PF02784">
    <property type="entry name" value="Orn_Arg_deC_N"/>
    <property type="match status" value="1"/>
</dbReference>
<dbReference type="EC" id="4.1.1.20" evidence="5 6"/>
<dbReference type="CDD" id="cd06828">
    <property type="entry name" value="PLPDE_III_DapDC"/>
    <property type="match status" value="1"/>
</dbReference>
<dbReference type="PANTHER" id="PTHR43727:SF2">
    <property type="entry name" value="GROUP IV DECARBOXYLASE"/>
    <property type="match status" value="1"/>
</dbReference>
<dbReference type="InterPro" id="IPR022643">
    <property type="entry name" value="De-COase2_C"/>
</dbReference>
<feature type="domain" description="Orn/DAP/Arg decarboxylase 2 C-terminal" evidence="8">
    <location>
        <begin position="30"/>
        <end position="371"/>
    </location>
</feature>
<feature type="binding site" evidence="5">
    <location>
        <position position="373"/>
    </location>
    <ligand>
        <name>substrate</name>
    </ligand>
</feature>
<feature type="binding site" evidence="5">
    <location>
        <position position="314"/>
    </location>
    <ligand>
        <name>substrate</name>
    </ligand>
</feature>
<comment type="similarity">
    <text evidence="5">Belongs to the Orn/Lys/Arg decarboxylase class-II family. LysA subfamily.</text>
</comment>
<evidence type="ECO:0000256" key="1">
    <source>
        <dbReference type="ARBA" id="ARBA00001933"/>
    </source>
</evidence>
<evidence type="ECO:0000313" key="11">
    <source>
        <dbReference type="Proteomes" id="UP001291309"/>
    </source>
</evidence>
<feature type="binding site" evidence="5">
    <location>
        <begin position="275"/>
        <end position="278"/>
    </location>
    <ligand>
        <name>pyridoxal 5'-phosphate</name>
        <dbReference type="ChEBI" id="CHEBI:597326"/>
    </ligand>
</feature>
<reference evidence="10 11" key="1">
    <citation type="submission" date="2023-12" db="EMBL/GenBank/DDBJ databases">
        <title>the genome sequence of Hyalangium sp. s54d21.</title>
        <authorList>
            <person name="Zhang X."/>
        </authorList>
    </citation>
    <scope>NUCLEOTIDE SEQUENCE [LARGE SCALE GENOMIC DNA]</scope>
    <source>
        <strain evidence="11">s54d21</strain>
    </source>
</reference>
<feature type="modified residue" description="N6-(pyridoxal phosphate)lysine" evidence="5">
    <location>
        <position position="62"/>
    </location>
</feature>
<evidence type="ECO:0000256" key="2">
    <source>
        <dbReference type="ARBA" id="ARBA00022793"/>
    </source>
</evidence>
<dbReference type="NCBIfam" id="TIGR01048">
    <property type="entry name" value="lysA"/>
    <property type="match status" value="1"/>
</dbReference>
<name>A0ABU5HEP5_9BACT</name>
<evidence type="ECO:0000313" key="10">
    <source>
        <dbReference type="EMBL" id="MDY7231950.1"/>
    </source>
</evidence>
<dbReference type="SUPFAM" id="SSF51419">
    <property type="entry name" value="PLP-binding barrel"/>
    <property type="match status" value="1"/>
</dbReference>
<evidence type="ECO:0000256" key="7">
    <source>
        <dbReference type="RuleBase" id="RU003738"/>
    </source>
</evidence>
<comment type="pathway">
    <text evidence="5 7">Amino-acid biosynthesis; L-lysine biosynthesis via DAP pathway; L-lysine from DL-2,6-diaminopimelate: step 1/1.</text>
</comment>
<feature type="binding site" evidence="5">
    <location>
        <position position="373"/>
    </location>
    <ligand>
        <name>pyridoxal 5'-phosphate</name>
        <dbReference type="ChEBI" id="CHEBI:597326"/>
    </ligand>
</feature>
<dbReference type="InterPro" id="IPR000183">
    <property type="entry name" value="Orn/DAP/Arg_de-COase"/>
</dbReference>
<accession>A0ABU5HEP5</accession>
<keyword evidence="4 5" id="KW-0456">Lyase</keyword>
<dbReference type="PANTHER" id="PTHR43727">
    <property type="entry name" value="DIAMINOPIMELATE DECARBOXYLASE"/>
    <property type="match status" value="1"/>
</dbReference>
<evidence type="ECO:0000256" key="5">
    <source>
        <dbReference type="HAMAP-Rule" id="MF_02120"/>
    </source>
</evidence>
<organism evidence="10 11">
    <name type="scientific">Hyalangium rubrum</name>
    <dbReference type="NCBI Taxonomy" id="3103134"/>
    <lineage>
        <taxon>Bacteria</taxon>
        <taxon>Pseudomonadati</taxon>
        <taxon>Myxococcota</taxon>
        <taxon>Myxococcia</taxon>
        <taxon>Myxococcales</taxon>
        <taxon>Cystobacterineae</taxon>
        <taxon>Archangiaceae</taxon>
        <taxon>Hyalangium</taxon>
    </lineage>
</organism>
<evidence type="ECO:0000256" key="3">
    <source>
        <dbReference type="ARBA" id="ARBA00022898"/>
    </source>
</evidence>
<comment type="cofactor">
    <cofactor evidence="1 5 7">
        <name>pyridoxal 5'-phosphate</name>
        <dbReference type="ChEBI" id="CHEBI:597326"/>
    </cofactor>
</comment>